<dbReference type="EC" id="3.5.4.4" evidence="4"/>
<dbReference type="Proteomes" id="UP001634394">
    <property type="component" value="Unassembled WGS sequence"/>
</dbReference>
<dbReference type="InterPro" id="IPR006331">
    <property type="entry name" value="ADGF"/>
</dbReference>
<keyword evidence="7 10" id="KW-0732">Signal</keyword>
<organism evidence="13 14">
    <name type="scientific">Sinanodonta woodiana</name>
    <name type="common">Chinese pond mussel</name>
    <name type="synonym">Anodonta woodiana</name>
    <dbReference type="NCBI Taxonomy" id="1069815"/>
    <lineage>
        <taxon>Eukaryota</taxon>
        <taxon>Metazoa</taxon>
        <taxon>Spiralia</taxon>
        <taxon>Lophotrochozoa</taxon>
        <taxon>Mollusca</taxon>
        <taxon>Bivalvia</taxon>
        <taxon>Autobranchia</taxon>
        <taxon>Heteroconchia</taxon>
        <taxon>Palaeoheterodonta</taxon>
        <taxon>Unionida</taxon>
        <taxon>Unionoidea</taxon>
        <taxon>Unionidae</taxon>
        <taxon>Unioninae</taxon>
        <taxon>Sinanodonta</taxon>
    </lineage>
</organism>
<comment type="cofactor">
    <cofactor evidence="1">
        <name>Zn(2+)</name>
        <dbReference type="ChEBI" id="CHEBI:29105"/>
    </cofactor>
</comment>
<feature type="domain" description="Adenosine deaminase" evidence="11">
    <location>
        <begin position="211"/>
        <end position="504"/>
    </location>
</feature>
<evidence type="ECO:0000256" key="8">
    <source>
        <dbReference type="ARBA" id="ARBA00022801"/>
    </source>
</evidence>
<dbReference type="SUPFAM" id="SSF51556">
    <property type="entry name" value="Metallo-dependent hydrolases"/>
    <property type="match status" value="1"/>
</dbReference>
<comment type="subcellular location">
    <subcellularLocation>
        <location evidence="2">Secreted</location>
    </subcellularLocation>
</comment>
<evidence type="ECO:0000256" key="3">
    <source>
        <dbReference type="ARBA" id="ARBA00006083"/>
    </source>
</evidence>
<evidence type="ECO:0000313" key="13">
    <source>
        <dbReference type="EMBL" id="KAL3842327.1"/>
    </source>
</evidence>
<accession>A0ABD3TZ03</accession>
<evidence type="ECO:0000259" key="12">
    <source>
        <dbReference type="Pfam" id="PF08451"/>
    </source>
</evidence>
<feature type="signal peptide" evidence="10">
    <location>
        <begin position="1"/>
        <end position="25"/>
    </location>
</feature>
<comment type="catalytic activity">
    <reaction evidence="9">
        <text>adenosine + H2O + H(+) = inosine + NH4(+)</text>
        <dbReference type="Rhea" id="RHEA:24408"/>
        <dbReference type="ChEBI" id="CHEBI:15377"/>
        <dbReference type="ChEBI" id="CHEBI:15378"/>
        <dbReference type="ChEBI" id="CHEBI:16335"/>
        <dbReference type="ChEBI" id="CHEBI:17596"/>
        <dbReference type="ChEBI" id="CHEBI:28938"/>
        <dbReference type="EC" id="3.5.4.4"/>
    </reaction>
</comment>
<proteinExistence type="inferred from homology"/>
<evidence type="ECO:0000259" key="11">
    <source>
        <dbReference type="Pfam" id="PF00962"/>
    </source>
</evidence>
<feature type="domain" description="Adenosine/AMP deaminase N-terminal" evidence="12">
    <location>
        <begin position="29"/>
        <end position="111"/>
    </location>
</feature>
<evidence type="ECO:0000256" key="7">
    <source>
        <dbReference type="ARBA" id="ARBA00022729"/>
    </source>
</evidence>
<evidence type="ECO:0000256" key="2">
    <source>
        <dbReference type="ARBA" id="ARBA00004613"/>
    </source>
</evidence>
<keyword evidence="8" id="KW-0378">Hydrolase</keyword>
<keyword evidence="14" id="KW-1185">Reference proteome</keyword>
<feature type="chain" id="PRO_5044857119" description="adenosine deaminase" evidence="10">
    <location>
        <begin position="26"/>
        <end position="543"/>
    </location>
</feature>
<gene>
    <name evidence="13" type="ORF">ACJMK2_020355</name>
</gene>
<evidence type="ECO:0000256" key="5">
    <source>
        <dbReference type="ARBA" id="ARBA00022525"/>
    </source>
</evidence>
<dbReference type="GO" id="GO:0046872">
    <property type="term" value="F:metal ion binding"/>
    <property type="evidence" value="ECO:0007669"/>
    <property type="project" value="UniProtKB-KW"/>
</dbReference>
<dbReference type="PANTHER" id="PTHR11409">
    <property type="entry name" value="ADENOSINE DEAMINASE"/>
    <property type="match status" value="1"/>
</dbReference>
<dbReference type="GO" id="GO:0016787">
    <property type="term" value="F:hydrolase activity"/>
    <property type="evidence" value="ECO:0007669"/>
    <property type="project" value="UniProtKB-KW"/>
</dbReference>
<keyword evidence="5" id="KW-0964">Secreted</keyword>
<evidence type="ECO:0000256" key="9">
    <source>
        <dbReference type="ARBA" id="ARBA00047764"/>
    </source>
</evidence>
<dbReference type="InterPro" id="IPR013659">
    <property type="entry name" value="A_deaminase_N"/>
</dbReference>
<dbReference type="Pfam" id="PF00962">
    <property type="entry name" value="A_deaminase"/>
    <property type="match status" value="1"/>
</dbReference>
<name>A0ABD3TZ03_SINWO</name>
<dbReference type="InterPro" id="IPR001365">
    <property type="entry name" value="A_deaminase_dom"/>
</dbReference>
<evidence type="ECO:0000256" key="4">
    <source>
        <dbReference type="ARBA" id="ARBA00012784"/>
    </source>
</evidence>
<dbReference type="CDD" id="cd01321">
    <property type="entry name" value="ADGF"/>
    <property type="match status" value="1"/>
</dbReference>
<dbReference type="EMBL" id="JBJQND010000017">
    <property type="protein sequence ID" value="KAL3842327.1"/>
    <property type="molecule type" value="Genomic_DNA"/>
</dbReference>
<dbReference type="InterPro" id="IPR006330">
    <property type="entry name" value="Ado/ade_deaminase"/>
</dbReference>
<comment type="similarity">
    <text evidence="3">Belongs to the metallo-dependent hydrolases superfamily. Adenosine and AMP deaminases family. ADGF subfamily.</text>
</comment>
<evidence type="ECO:0000256" key="1">
    <source>
        <dbReference type="ARBA" id="ARBA00001947"/>
    </source>
</evidence>
<protein>
    <recommendedName>
        <fullName evidence="4">adenosine deaminase</fullName>
        <ecNumber evidence="4">3.5.4.4</ecNumber>
    </recommendedName>
</protein>
<dbReference type="InterPro" id="IPR032466">
    <property type="entry name" value="Metal_Hydrolase"/>
</dbReference>
<dbReference type="FunFam" id="3.20.20.140:FF:000017">
    <property type="entry name" value="Adenosine deaminase 2"/>
    <property type="match status" value="1"/>
</dbReference>
<evidence type="ECO:0000256" key="10">
    <source>
        <dbReference type="SAM" id="SignalP"/>
    </source>
</evidence>
<keyword evidence="6" id="KW-0479">Metal-binding</keyword>
<evidence type="ECO:0000256" key="6">
    <source>
        <dbReference type="ARBA" id="ARBA00022723"/>
    </source>
</evidence>
<reference evidence="13 14" key="1">
    <citation type="submission" date="2024-11" db="EMBL/GenBank/DDBJ databases">
        <title>Chromosome-level genome assembly of the freshwater bivalve Anodonta woodiana.</title>
        <authorList>
            <person name="Chen X."/>
        </authorList>
    </citation>
    <scope>NUCLEOTIDE SEQUENCE [LARGE SCALE GENOMIC DNA]</scope>
    <source>
        <strain evidence="13">MN2024</strain>
        <tissue evidence="13">Gills</tissue>
    </source>
</reference>
<dbReference type="Gene3D" id="3.20.20.140">
    <property type="entry name" value="Metal-dependent hydrolases"/>
    <property type="match status" value="1"/>
</dbReference>
<dbReference type="NCBIfam" id="TIGR01431">
    <property type="entry name" value="adm_rel"/>
    <property type="match status" value="1"/>
</dbReference>
<dbReference type="PANTHER" id="PTHR11409:SF39">
    <property type="entry name" value="ADENOSINE DEAMINASE 2"/>
    <property type="match status" value="1"/>
</dbReference>
<evidence type="ECO:0000313" key="14">
    <source>
        <dbReference type="Proteomes" id="UP001634394"/>
    </source>
</evidence>
<comment type="caution">
    <text evidence="13">The sequence shown here is derived from an EMBL/GenBank/DDBJ whole genome shotgun (WGS) entry which is preliminary data.</text>
</comment>
<dbReference type="GO" id="GO:0005576">
    <property type="term" value="C:extracellular region"/>
    <property type="evidence" value="ECO:0007669"/>
    <property type="project" value="UniProtKB-SubCell"/>
</dbReference>
<dbReference type="Pfam" id="PF08451">
    <property type="entry name" value="A_deaminase_N"/>
    <property type="match status" value="1"/>
</dbReference>
<sequence length="543" mass="62244">MESNTLFVLALFALSFKKICHHVHSLPLGINMEMDNSYLQDRQKIIDKEYLTRIGGNLVLTHAEDKVNQILMAAKDREIKDSFYNGVPFPPNLHFFEAKPAIENSTVFQLIKKMPKGGALHLHDCSMTDLRWLVKTATYMDNCYMCYDQNKKINFHFFRSPPQQPGCPWHPVSFYRNQTANVSVFDDMLYQSMSLEVTDPQTSYPTLDAVWRKFEEVLMRANGLINYAPVFAAYYYQALKEFMEDNVQYIEVRALLPEVYDLDGKIYTPVQVMEIYRNTTVKFVQDNPTFTGAKVIKTNLRFKTPSIIKSDIIASAEMMSQFPDHFAGYDLVGQEDPGKPLLYYIDALLYPSSHQPPIYLPYFFHAGETDWEGTSTDYNLIDALLLNTTRIGHGYALPKHSEAMMMVQKQKVAIEVNPISNQVLKLVDDLRNHPAAILFEQGFPVVISADDPAVWGAKGLSYDFYEAFMGLAGRDADLKILKQLAMNSLTYSAMKTQEKAQALDMWNTKWQIFINSTLEEYDRNKNLKTDLVFIPNLPKDIVG</sequence>
<dbReference type="AlphaFoldDB" id="A0ABD3TZ03"/>